<keyword evidence="3 8" id="KW-0863">Zinc-finger</keyword>
<evidence type="ECO:0000256" key="5">
    <source>
        <dbReference type="ARBA" id="ARBA00022806"/>
    </source>
</evidence>
<dbReference type="PANTHER" id="PTHR45626">
    <property type="entry name" value="TRANSCRIPTION TERMINATION FACTOR 2-RELATED"/>
    <property type="match status" value="1"/>
</dbReference>
<feature type="domain" description="Helicase ATP-binding" evidence="11">
    <location>
        <begin position="310"/>
        <end position="521"/>
    </location>
</feature>
<keyword evidence="2" id="KW-0547">Nucleotide-binding</keyword>
<evidence type="ECO:0000256" key="8">
    <source>
        <dbReference type="PROSITE-ProRule" id="PRU00175"/>
    </source>
</evidence>
<dbReference type="InterPro" id="IPR014001">
    <property type="entry name" value="Helicase_ATP-bd"/>
</dbReference>
<dbReference type="Gene3D" id="3.40.50.300">
    <property type="entry name" value="P-loop containing nucleotide triphosphate hydrolases"/>
    <property type="match status" value="1"/>
</dbReference>
<feature type="domain" description="Helicase C-terminal" evidence="12">
    <location>
        <begin position="774"/>
        <end position="927"/>
    </location>
</feature>
<evidence type="ECO:0000259" key="11">
    <source>
        <dbReference type="PROSITE" id="PS51192"/>
    </source>
</evidence>
<feature type="domain" description="RING-type" evidence="10">
    <location>
        <begin position="695"/>
        <end position="734"/>
    </location>
</feature>
<evidence type="ECO:0000256" key="4">
    <source>
        <dbReference type="ARBA" id="ARBA00022801"/>
    </source>
</evidence>
<dbReference type="OrthoDB" id="448448at2759"/>
<evidence type="ECO:0000256" key="2">
    <source>
        <dbReference type="ARBA" id="ARBA00022741"/>
    </source>
</evidence>
<dbReference type="InterPro" id="IPR017907">
    <property type="entry name" value="Znf_RING_CS"/>
</dbReference>
<dbReference type="PROSITE" id="PS51194">
    <property type="entry name" value="HELICASE_CTER"/>
    <property type="match status" value="1"/>
</dbReference>
<evidence type="ECO:0000256" key="6">
    <source>
        <dbReference type="ARBA" id="ARBA00022833"/>
    </source>
</evidence>
<dbReference type="PANTHER" id="PTHR45626:SF17">
    <property type="entry name" value="HELICASE-LIKE TRANSCRIPTION FACTOR"/>
    <property type="match status" value="1"/>
</dbReference>
<dbReference type="Proteomes" id="UP001153069">
    <property type="component" value="Unassembled WGS sequence"/>
</dbReference>
<dbReference type="Pfam" id="PF00176">
    <property type="entry name" value="SNF2-rel_dom"/>
    <property type="match status" value="1"/>
</dbReference>
<dbReference type="InterPro" id="IPR027417">
    <property type="entry name" value="P-loop_NTPase"/>
</dbReference>
<reference evidence="13" key="1">
    <citation type="submission" date="2020-06" db="EMBL/GenBank/DDBJ databases">
        <authorList>
            <consortium name="Plant Systems Biology data submission"/>
        </authorList>
    </citation>
    <scope>NUCLEOTIDE SEQUENCE</scope>
    <source>
        <strain evidence="13">D6</strain>
    </source>
</reference>
<dbReference type="Pfam" id="PF00271">
    <property type="entry name" value="Helicase_C"/>
    <property type="match status" value="1"/>
</dbReference>
<dbReference type="GO" id="GO:0016787">
    <property type="term" value="F:hydrolase activity"/>
    <property type="evidence" value="ECO:0007669"/>
    <property type="project" value="UniProtKB-KW"/>
</dbReference>
<feature type="compositionally biased region" description="Acidic residues" evidence="9">
    <location>
        <begin position="426"/>
        <end position="442"/>
    </location>
</feature>
<feature type="compositionally biased region" description="Acidic residues" evidence="9">
    <location>
        <begin position="95"/>
        <end position="111"/>
    </location>
</feature>
<proteinExistence type="predicted"/>
<protein>
    <submittedName>
        <fullName evidence="13">Regulator of chromatin subfamily A member 3-like 1</fullName>
    </submittedName>
</protein>
<keyword evidence="4" id="KW-0378">Hydrolase</keyword>
<dbReference type="InterPro" id="IPR013083">
    <property type="entry name" value="Znf_RING/FYVE/PHD"/>
</dbReference>
<dbReference type="InterPro" id="IPR038718">
    <property type="entry name" value="SNF2-like_sf"/>
</dbReference>
<evidence type="ECO:0000256" key="1">
    <source>
        <dbReference type="ARBA" id="ARBA00022723"/>
    </source>
</evidence>
<evidence type="ECO:0000259" key="12">
    <source>
        <dbReference type="PROSITE" id="PS51194"/>
    </source>
</evidence>
<dbReference type="GO" id="GO:0008094">
    <property type="term" value="F:ATP-dependent activity, acting on DNA"/>
    <property type="evidence" value="ECO:0007669"/>
    <property type="project" value="TreeGrafter"/>
</dbReference>
<evidence type="ECO:0000256" key="7">
    <source>
        <dbReference type="ARBA" id="ARBA00022840"/>
    </source>
</evidence>
<keyword evidence="1" id="KW-0479">Metal-binding</keyword>
<dbReference type="InterPro" id="IPR000330">
    <property type="entry name" value="SNF2_N"/>
</dbReference>
<dbReference type="SMART" id="SM00487">
    <property type="entry name" value="DEXDc"/>
    <property type="match status" value="1"/>
</dbReference>
<dbReference type="SMART" id="SM00184">
    <property type="entry name" value="RING"/>
    <property type="match status" value="1"/>
</dbReference>
<feature type="compositionally biased region" description="Basic and acidic residues" evidence="9">
    <location>
        <begin position="391"/>
        <end position="402"/>
    </location>
</feature>
<keyword evidence="14" id="KW-1185">Reference proteome</keyword>
<dbReference type="PROSITE" id="PS51192">
    <property type="entry name" value="HELICASE_ATP_BIND_1"/>
    <property type="match status" value="1"/>
</dbReference>
<dbReference type="GO" id="GO:0006281">
    <property type="term" value="P:DNA repair"/>
    <property type="evidence" value="ECO:0007669"/>
    <property type="project" value="TreeGrafter"/>
</dbReference>
<sequence>MPRTQKKTTKRKTAAPVVDPPPSSRPRRELLVDPVLSADGPRIVSTDSVAASKSKGFFAEDSSDEEVEPKKEAESDDDASMDDEPKNRSTKNPTEGDDDEEVNSGDDDDDVVISQLATKAPATKAKVDSDDDDDDDEDDDVEVVDVKPAVGVAAAVAGSSTAEEGAEALDDDVEVVDVKPAVGVAAAVAGSSTAEDGEAVPPVLDEAAMVAAQAAEEKKKFTDLRSQRELDEFFDEHTTNKFESLPEYDPPKGFKDSVELFDYQKDGVRWLVAQERDEATRVSPFFKKTTRGFINVNQWWMNTLTRSLQKEDPISDRGSILADDMGLGKSLQTLGLILSNMPEEDEPRTTLIVCPKSVIAAWQMQVIKFVEEDSLQMEIYVGKDRQKEMLEEKEEAQAEKKMMASKKGKKKGRRNELEDAWGGGNDSEDDWEMDSDSSDDDDDFLPVAMMSKKAKRPSTWVFDIQFHRVVLDEAHRIRNGKTVSFEACSALSSTRRLAITGTPFVNKPSDIHSLVSWLNEGHLTSNPLVAAKAFERFVTQPIADRKVVGLSRVRSLMSVISLRRTKQLVADRLNLPEKTVEVVTVAWEDDEHKEIHDLLYTCSRNVFLNMIAAGGKTLYACFYQFFSLVLRVRQACCSGELIPEDAIEKARAAMELIEEAGTEGELNMDATEAQGLLGKLLSVLKDPEEKLPEECGICLEVFAEDTAVVLRGCKHIFCHGCLEQVETTTCPLCRKRFKQSDRMSVEDIKAAIKKTKTKTKKNLVKAQIDDAAPKIKVLLAHIDNMAADEKGLIFSQFTSSLDLIEDALEEAGHTFTRIDGSVDSEGRLEAMRGLESEDGPRFMLVSLKAGGEGITLTRASICYLMDPWWNAAAQDQAMDRCHRIGQTRPVRVYQLVMEDSIEQRMLSVQEAKTALGNGSVRKLSKEESKKARLTALRDLFQVNIAEQNWHGHFDEDGEHDDGRDLDDFIVGDDVED</sequence>
<organism evidence="13 14">
    <name type="scientific">Seminavis robusta</name>
    <dbReference type="NCBI Taxonomy" id="568900"/>
    <lineage>
        <taxon>Eukaryota</taxon>
        <taxon>Sar</taxon>
        <taxon>Stramenopiles</taxon>
        <taxon>Ochrophyta</taxon>
        <taxon>Bacillariophyta</taxon>
        <taxon>Bacillariophyceae</taxon>
        <taxon>Bacillariophycidae</taxon>
        <taxon>Naviculales</taxon>
        <taxon>Naviculaceae</taxon>
        <taxon>Seminavis</taxon>
    </lineage>
</organism>
<dbReference type="PROSITE" id="PS50089">
    <property type="entry name" value="ZF_RING_2"/>
    <property type="match status" value="1"/>
</dbReference>
<dbReference type="SUPFAM" id="SSF52540">
    <property type="entry name" value="P-loop containing nucleoside triphosphate hydrolases"/>
    <property type="match status" value="2"/>
</dbReference>
<feature type="compositionally biased region" description="Basic residues" evidence="9">
    <location>
        <begin position="1"/>
        <end position="13"/>
    </location>
</feature>
<dbReference type="GO" id="GO:0005634">
    <property type="term" value="C:nucleus"/>
    <property type="evidence" value="ECO:0007669"/>
    <property type="project" value="TreeGrafter"/>
</dbReference>
<keyword evidence="6" id="KW-0862">Zinc</keyword>
<dbReference type="GO" id="GO:0005524">
    <property type="term" value="F:ATP binding"/>
    <property type="evidence" value="ECO:0007669"/>
    <property type="project" value="UniProtKB-KW"/>
</dbReference>
<evidence type="ECO:0000259" key="10">
    <source>
        <dbReference type="PROSITE" id="PS50089"/>
    </source>
</evidence>
<dbReference type="InterPro" id="IPR050628">
    <property type="entry name" value="SNF2_RAD54_helicase_TF"/>
</dbReference>
<gene>
    <name evidence="13" type="ORF">SEMRO_742_G195820.1</name>
</gene>
<dbReference type="SUPFAM" id="SSF57850">
    <property type="entry name" value="RING/U-box"/>
    <property type="match status" value="1"/>
</dbReference>
<dbReference type="AlphaFoldDB" id="A0A9N8E7P8"/>
<name>A0A9N8E7P8_9STRA</name>
<feature type="region of interest" description="Disordered" evidence="9">
    <location>
        <begin position="1"/>
        <end position="141"/>
    </location>
</feature>
<dbReference type="GO" id="GO:0004386">
    <property type="term" value="F:helicase activity"/>
    <property type="evidence" value="ECO:0007669"/>
    <property type="project" value="UniProtKB-KW"/>
</dbReference>
<dbReference type="EMBL" id="CAICTM010000741">
    <property type="protein sequence ID" value="CAB9515838.1"/>
    <property type="molecule type" value="Genomic_DNA"/>
</dbReference>
<dbReference type="InterPro" id="IPR049730">
    <property type="entry name" value="SNF2/RAD54-like_C"/>
</dbReference>
<feature type="compositionally biased region" description="Basic residues" evidence="9">
    <location>
        <begin position="403"/>
        <end position="413"/>
    </location>
</feature>
<dbReference type="InterPro" id="IPR001650">
    <property type="entry name" value="Helicase_C-like"/>
</dbReference>
<accession>A0A9N8E7P8</accession>
<dbReference type="Pfam" id="PF13639">
    <property type="entry name" value="zf-RING_2"/>
    <property type="match status" value="1"/>
</dbReference>
<dbReference type="Gene3D" id="3.30.40.10">
    <property type="entry name" value="Zinc/RING finger domain, C3HC4 (zinc finger)"/>
    <property type="match status" value="1"/>
</dbReference>
<evidence type="ECO:0000256" key="9">
    <source>
        <dbReference type="SAM" id="MobiDB-lite"/>
    </source>
</evidence>
<dbReference type="Gene3D" id="3.40.50.10810">
    <property type="entry name" value="Tandem AAA-ATPase domain"/>
    <property type="match status" value="1"/>
</dbReference>
<evidence type="ECO:0000313" key="14">
    <source>
        <dbReference type="Proteomes" id="UP001153069"/>
    </source>
</evidence>
<keyword evidence="7" id="KW-0067">ATP-binding</keyword>
<dbReference type="SMART" id="SM00490">
    <property type="entry name" value="HELICc"/>
    <property type="match status" value="1"/>
</dbReference>
<dbReference type="GO" id="GO:0008270">
    <property type="term" value="F:zinc ion binding"/>
    <property type="evidence" value="ECO:0007669"/>
    <property type="project" value="UniProtKB-KW"/>
</dbReference>
<evidence type="ECO:0000313" key="13">
    <source>
        <dbReference type="EMBL" id="CAB9515838.1"/>
    </source>
</evidence>
<feature type="compositionally biased region" description="Acidic residues" evidence="9">
    <location>
        <begin position="129"/>
        <end position="141"/>
    </location>
</feature>
<dbReference type="PROSITE" id="PS00518">
    <property type="entry name" value="ZF_RING_1"/>
    <property type="match status" value="1"/>
</dbReference>
<dbReference type="CDD" id="cd18793">
    <property type="entry name" value="SF2_C_SNF"/>
    <property type="match status" value="1"/>
</dbReference>
<keyword evidence="5" id="KW-0347">Helicase</keyword>
<feature type="region of interest" description="Disordered" evidence="9">
    <location>
        <begin position="391"/>
        <end position="442"/>
    </location>
</feature>
<dbReference type="InterPro" id="IPR001841">
    <property type="entry name" value="Znf_RING"/>
</dbReference>
<comment type="caution">
    <text evidence="13">The sequence shown here is derived from an EMBL/GenBank/DDBJ whole genome shotgun (WGS) entry which is preliminary data.</text>
</comment>
<evidence type="ECO:0000256" key="3">
    <source>
        <dbReference type="ARBA" id="ARBA00022771"/>
    </source>
</evidence>